<feature type="transmembrane region" description="Helical" evidence="10">
    <location>
        <begin position="72"/>
        <end position="92"/>
    </location>
</feature>
<keyword evidence="8" id="KW-0175">Coiled coil</keyword>
<evidence type="ECO:0000256" key="7">
    <source>
        <dbReference type="ARBA" id="ARBA00023224"/>
    </source>
</evidence>
<protein>
    <recommendedName>
        <fullName evidence="2">histidine kinase</fullName>
        <ecNumber evidence="2">2.7.13.3</ecNumber>
    </recommendedName>
</protein>
<dbReference type="GO" id="GO:0000155">
    <property type="term" value="F:phosphorelay sensor kinase activity"/>
    <property type="evidence" value="ECO:0007669"/>
    <property type="project" value="InterPro"/>
</dbReference>
<comment type="catalytic activity">
    <reaction evidence="1">
        <text>ATP + protein L-histidine = ADP + protein N-phospho-L-histidine.</text>
        <dbReference type="EC" id="2.7.13.3"/>
    </reaction>
</comment>
<evidence type="ECO:0000256" key="2">
    <source>
        <dbReference type="ARBA" id="ARBA00012438"/>
    </source>
</evidence>
<dbReference type="AlphaFoldDB" id="A0A7D5SP36"/>
<accession>A0A7D5SP36</accession>
<dbReference type="PROSITE" id="PS50885">
    <property type="entry name" value="HAMP"/>
    <property type="match status" value="1"/>
</dbReference>
<dbReference type="Pfam" id="PF00512">
    <property type="entry name" value="HisKA"/>
    <property type="match status" value="1"/>
</dbReference>
<dbReference type="InterPro" id="IPR036097">
    <property type="entry name" value="HisK_dim/P_sf"/>
</dbReference>
<dbReference type="InterPro" id="IPR050736">
    <property type="entry name" value="Sensor_HK_Regulatory"/>
</dbReference>
<keyword evidence="4" id="KW-0808">Transferase</keyword>
<evidence type="ECO:0000256" key="4">
    <source>
        <dbReference type="ARBA" id="ARBA00022679"/>
    </source>
</evidence>
<dbReference type="SUPFAM" id="SSF158472">
    <property type="entry name" value="HAMP domain-like"/>
    <property type="match status" value="1"/>
</dbReference>
<dbReference type="PANTHER" id="PTHR43711:SF1">
    <property type="entry name" value="HISTIDINE KINASE 1"/>
    <property type="match status" value="1"/>
</dbReference>
<dbReference type="CDD" id="cd00082">
    <property type="entry name" value="HisKA"/>
    <property type="match status" value="1"/>
</dbReference>
<dbReference type="Gene3D" id="6.10.250.1910">
    <property type="match status" value="1"/>
</dbReference>
<feature type="domain" description="HAMP" evidence="12">
    <location>
        <begin position="353"/>
        <end position="405"/>
    </location>
</feature>
<keyword evidence="10" id="KW-0812">Transmembrane</keyword>
<keyword evidence="5" id="KW-0418">Kinase</keyword>
<evidence type="ECO:0000259" key="12">
    <source>
        <dbReference type="PROSITE" id="PS50885"/>
    </source>
</evidence>
<dbReference type="SMART" id="SM00388">
    <property type="entry name" value="HisKA"/>
    <property type="match status" value="1"/>
</dbReference>
<keyword evidence="10" id="KW-0472">Membrane</keyword>
<evidence type="ECO:0000259" key="11">
    <source>
        <dbReference type="PROSITE" id="PS50109"/>
    </source>
</evidence>
<dbReference type="Gene3D" id="3.30.565.10">
    <property type="entry name" value="Histidine kinase-like ATPase, C-terminal domain"/>
    <property type="match status" value="1"/>
</dbReference>
<keyword evidence="3" id="KW-0597">Phosphoprotein</keyword>
<dbReference type="InterPro" id="IPR003660">
    <property type="entry name" value="HAMP_dom"/>
</dbReference>
<feature type="coiled-coil region" evidence="8">
    <location>
        <begin position="397"/>
        <end position="463"/>
    </location>
</feature>
<dbReference type="InterPro" id="IPR005467">
    <property type="entry name" value="His_kinase_dom"/>
</dbReference>
<dbReference type="CDD" id="cd06225">
    <property type="entry name" value="HAMP"/>
    <property type="match status" value="1"/>
</dbReference>
<dbReference type="EC" id="2.7.13.3" evidence="2"/>
<feature type="compositionally biased region" description="Polar residues" evidence="9">
    <location>
        <begin position="1"/>
        <end position="30"/>
    </location>
</feature>
<dbReference type="SUPFAM" id="SSF47384">
    <property type="entry name" value="Homodimeric domain of signal transducing histidine kinase"/>
    <property type="match status" value="1"/>
</dbReference>
<feature type="transmembrane region" description="Helical" evidence="10">
    <location>
        <begin position="333"/>
        <end position="356"/>
    </location>
</feature>
<reference evidence="13 14" key="1">
    <citation type="submission" date="2020-07" db="EMBL/GenBank/DDBJ databases">
        <title>Halosimplex pelagicum sp. nov. and Halosimplex rubrum sp. nov., isolated from salted brown alga Laminaria, and emended description of the genus Halosimplex.</title>
        <authorList>
            <person name="Cui H."/>
        </authorList>
    </citation>
    <scope>NUCLEOTIDE SEQUENCE [LARGE SCALE GENOMIC DNA]</scope>
    <source>
        <strain evidence="13 14">R27</strain>
    </source>
</reference>
<feature type="region of interest" description="Disordered" evidence="9">
    <location>
        <begin position="1"/>
        <end position="52"/>
    </location>
</feature>
<evidence type="ECO:0000256" key="5">
    <source>
        <dbReference type="ARBA" id="ARBA00022777"/>
    </source>
</evidence>
<dbReference type="Proteomes" id="UP000509667">
    <property type="component" value="Chromosome"/>
</dbReference>
<feature type="domain" description="Histidine kinase" evidence="11">
    <location>
        <begin position="434"/>
        <end position="641"/>
    </location>
</feature>
<evidence type="ECO:0000256" key="6">
    <source>
        <dbReference type="ARBA" id="ARBA00023012"/>
    </source>
</evidence>
<evidence type="ECO:0000256" key="1">
    <source>
        <dbReference type="ARBA" id="ARBA00000085"/>
    </source>
</evidence>
<evidence type="ECO:0000313" key="14">
    <source>
        <dbReference type="Proteomes" id="UP000509667"/>
    </source>
</evidence>
<dbReference type="PRINTS" id="PR00344">
    <property type="entry name" value="BCTRLSENSOR"/>
</dbReference>
<name>A0A7D5SP36_9EURY</name>
<evidence type="ECO:0000256" key="3">
    <source>
        <dbReference type="ARBA" id="ARBA00022553"/>
    </source>
</evidence>
<dbReference type="InterPro" id="IPR004358">
    <property type="entry name" value="Sig_transdc_His_kin-like_C"/>
</dbReference>
<dbReference type="Gene3D" id="1.10.287.130">
    <property type="match status" value="1"/>
</dbReference>
<dbReference type="GO" id="GO:0016020">
    <property type="term" value="C:membrane"/>
    <property type="evidence" value="ECO:0007669"/>
    <property type="project" value="InterPro"/>
</dbReference>
<dbReference type="PANTHER" id="PTHR43711">
    <property type="entry name" value="TWO-COMPONENT HISTIDINE KINASE"/>
    <property type="match status" value="1"/>
</dbReference>
<evidence type="ECO:0000256" key="9">
    <source>
        <dbReference type="SAM" id="MobiDB-lite"/>
    </source>
</evidence>
<dbReference type="Pfam" id="PF02518">
    <property type="entry name" value="HATPase_c"/>
    <property type="match status" value="1"/>
</dbReference>
<keyword evidence="6" id="KW-0902">Two-component regulatory system</keyword>
<evidence type="ECO:0000313" key="13">
    <source>
        <dbReference type="EMBL" id="QLH76267.1"/>
    </source>
</evidence>
<dbReference type="KEGG" id="hrr:HZS55_02640"/>
<dbReference type="EMBL" id="CP058910">
    <property type="protein sequence ID" value="QLH76267.1"/>
    <property type="molecule type" value="Genomic_DNA"/>
</dbReference>
<gene>
    <name evidence="13" type="ORF">HZS55_02640</name>
</gene>
<proteinExistence type="predicted"/>
<dbReference type="SMART" id="SM00304">
    <property type="entry name" value="HAMP"/>
    <property type="match status" value="1"/>
</dbReference>
<sequence length="646" mass="69123">MASRYINTRRSSVAVGQQSRGLTRELQGTVTDDRSAEEASGAGDERSRSGPLARAGRALVPGVVRRNYALQFAVAFLLITLLITGVGALSYVQIQDLTRADAERTLQSTAELQADSVGDWAAGVSADARGGATSNVFRGRDRSQIRGHLTRSLQRASPYVTGFHYVETDEDAVVVSTTRDYEGRSVQSMSESWGAPIQAATTAEEWGVSVADTAYERDGRRLLAFVVPVYDGALVVTAEIPQEHERIDGTRSVVATEVLTPAGDNVFAPNDTGRPHSTESTAFSRAVDGVEGVYEDPANVTAFAPVDGVDWVVMTVAAKADLYEASRTVGRNVIVLVVSSVLALTAVGVVLGSGTVRSLRRLRRRAEAMEAGDLDVDLSTAREDEIGRLFAAFDGMRRALGTQIREAETARERAERSRRDLARQNERLDQFAGTVSHDLRNPLNVASGHLELLERKLDDLGAEATESLASHVETIDDAHVRMESLIEDVLALSRQGEAIDETQPVDLETVARDAWATVDDGGASLSVVGSRTVAADPDRLRQVFENLFRNSVEHGSADPASRAGDSALSVEVGLAETGFYVADGGPGIPPEDADAVFEYGHTTAEDGTGLGLAIVETIVEAHGWRIAVDEGYEAGAKFVVSGLDEE</sequence>
<dbReference type="Pfam" id="PF00672">
    <property type="entry name" value="HAMP"/>
    <property type="match status" value="1"/>
</dbReference>
<dbReference type="OrthoDB" id="8127at2157"/>
<dbReference type="SUPFAM" id="SSF55874">
    <property type="entry name" value="ATPase domain of HSP90 chaperone/DNA topoisomerase II/histidine kinase"/>
    <property type="match status" value="1"/>
</dbReference>
<dbReference type="SMART" id="SM00387">
    <property type="entry name" value="HATPase_c"/>
    <property type="match status" value="1"/>
</dbReference>
<dbReference type="InterPro" id="IPR003594">
    <property type="entry name" value="HATPase_dom"/>
</dbReference>
<evidence type="ECO:0000256" key="8">
    <source>
        <dbReference type="SAM" id="Coils"/>
    </source>
</evidence>
<dbReference type="InterPro" id="IPR003661">
    <property type="entry name" value="HisK_dim/P_dom"/>
</dbReference>
<dbReference type="PROSITE" id="PS50109">
    <property type="entry name" value="HIS_KIN"/>
    <property type="match status" value="1"/>
</dbReference>
<evidence type="ECO:0000256" key="10">
    <source>
        <dbReference type="SAM" id="Phobius"/>
    </source>
</evidence>
<keyword evidence="14" id="KW-1185">Reference proteome</keyword>
<feature type="compositionally biased region" description="Basic and acidic residues" evidence="9">
    <location>
        <begin position="31"/>
        <end position="48"/>
    </location>
</feature>
<keyword evidence="10" id="KW-1133">Transmembrane helix</keyword>
<organism evidence="13 14">
    <name type="scientific">Halosimplex rubrum</name>
    <dbReference type="NCBI Taxonomy" id="869889"/>
    <lineage>
        <taxon>Archaea</taxon>
        <taxon>Methanobacteriati</taxon>
        <taxon>Methanobacteriota</taxon>
        <taxon>Stenosarchaea group</taxon>
        <taxon>Halobacteria</taxon>
        <taxon>Halobacteriales</taxon>
        <taxon>Haloarculaceae</taxon>
        <taxon>Halosimplex</taxon>
    </lineage>
</organism>
<keyword evidence="7" id="KW-0807">Transducer</keyword>
<dbReference type="InterPro" id="IPR036890">
    <property type="entry name" value="HATPase_C_sf"/>
</dbReference>